<dbReference type="Proteomes" id="UP001209540">
    <property type="component" value="Unassembled WGS sequence"/>
</dbReference>
<dbReference type="SMART" id="SM00256">
    <property type="entry name" value="FBOX"/>
    <property type="match status" value="1"/>
</dbReference>
<dbReference type="InterPro" id="IPR036047">
    <property type="entry name" value="F-box-like_dom_sf"/>
</dbReference>
<reference evidence="2" key="2">
    <citation type="submission" date="2023-02" db="EMBL/GenBank/DDBJ databases">
        <authorList>
            <consortium name="DOE Joint Genome Institute"/>
            <person name="Mondo S.J."/>
            <person name="Chang Y."/>
            <person name="Wang Y."/>
            <person name="Ahrendt S."/>
            <person name="Andreopoulos W."/>
            <person name="Barry K."/>
            <person name="Beard J."/>
            <person name="Benny G.L."/>
            <person name="Blankenship S."/>
            <person name="Bonito G."/>
            <person name="Cuomo C."/>
            <person name="Desiro A."/>
            <person name="Gervers K.A."/>
            <person name="Hundley H."/>
            <person name="Kuo A."/>
            <person name="LaButti K."/>
            <person name="Lang B.F."/>
            <person name="Lipzen A."/>
            <person name="O'Donnell K."/>
            <person name="Pangilinan J."/>
            <person name="Reynolds N."/>
            <person name="Sandor L."/>
            <person name="Smith M.W."/>
            <person name="Tsang A."/>
            <person name="Grigoriev I.V."/>
            <person name="Stajich J.E."/>
            <person name="Spatafora J.W."/>
        </authorList>
    </citation>
    <scope>NUCLEOTIDE SEQUENCE</scope>
    <source>
        <strain evidence="2">RSA 2281</strain>
    </source>
</reference>
<dbReference type="Pfam" id="PF12937">
    <property type="entry name" value="F-box-like"/>
    <property type="match status" value="1"/>
</dbReference>
<evidence type="ECO:0000313" key="3">
    <source>
        <dbReference type="Proteomes" id="UP001209540"/>
    </source>
</evidence>
<protein>
    <recommendedName>
        <fullName evidence="1">F-box domain-containing protein</fullName>
    </recommendedName>
</protein>
<reference evidence="2" key="1">
    <citation type="journal article" date="2022" name="IScience">
        <title>Evolution of zygomycete secretomes and the origins of terrestrial fungal ecologies.</title>
        <authorList>
            <person name="Chang Y."/>
            <person name="Wang Y."/>
            <person name="Mondo S."/>
            <person name="Ahrendt S."/>
            <person name="Andreopoulos W."/>
            <person name="Barry K."/>
            <person name="Beard J."/>
            <person name="Benny G.L."/>
            <person name="Blankenship S."/>
            <person name="Bonito G."/>
            <person name="Cuomo C."/>
            <person name="Desiro A."/>
            <person name="Gervers K.A."/>
            <person name="Hundley H."/>
            <person name="Kuo A."/>
            <person name="LaButti K."/>
            <person name="Lang B.F."/>
            <person name="Lipzen A."/>
            <person name="O'Donnell K."/>
            <person name="Pangilinan J."/>
            <person name="Reynolds N."/>
            <person name="Sandor L."/>
            <person name="Smith M.E."/>
            <person name="Tsang A."/>
            <person name="Grigoriev I.V."/>
            <person name="Stajich J.E."/>
            <person name="Spatafora J.W."/>
        </authorList>
    </citation>
    <scope>NUCLEOTIDE SEQUENCE</scope>
    <source>
        <strain evidence="2">RSA 2281</strain>
    </source>
</reference>
<dbReference type="EMBL" id="JAIXMP010000031">
    <property type="protein sequence ID" value="KAI9250970.1"/>
    <property type="molecule type" value="Genomic_DNA"/>
</dbReference>
<accession>A0AAD5K4V0</accession>
<evidence type="ECO:0000313" key="2">
    <source>
        <dbReference type="EMBL" id="KAI9250970.1"/>
    </source>
</evidence>
<dbReference type="SUPFAM" id="SSF81383">
    <property type="entry name" value="F-box domain"/>
    <property type="match status" value="1"/>
</dbReference>
<dbReference type="InterPro" id="IPR001810">
    <property type="entry name" value="F-box_dom"/>
</dbReference>
<dbReference type="CDD" id="cd09917">
    <property type="entry name" value="F-box_SF"/>
    <property type="match status" value="1"/>
</dbReference>
<feature type="domain" description="F-box" evidence="1">
    <location>
        <begin position="4"/>
        <end position="52"/>
    </location>
</feature>
<comment type="caution">
    <text evidence="2">The sequence shown here is derived from an EMBL/GenBank/DDBJ whole genome shotgun (WGS) entry which is preliminary data.</text>
</comment>
<sequence>MQKFIFDDQLPFDIIKNIFSHLNQHDALTCMAVCKDWYDQIPHYTTDIWQTVRFSERSIHPFNKRRQKCLGNHVKNVIFDKFEGEDLYDAMQYVLDNGCNELQSIEFFTCLTKDHDIFLQFLQYLASHLLILAFEEHKSNLSLLHVLDVCPELVHFTYIPSSYSWDKTMFNGEPSIKRQFSTHDLLFTNLRYLYIGCPLDAHMRLQPLLQRCPHLQYFIGANADAYEMFFGDYKFDLHDLNLDSSLDLDLMFSLCPRLTYFKSNCSFDSDISLRIMDKNDIVQAKMTGRQQNDNGTIGLQHLSVCEEDYKYPQIAELLKTKCWNTLEFLDLVLFFDEEYEADNWTNLFKSIHMTRLKTLICRYILCDIASIFIMLNHCPLIDEVQLVFDCNPIKKVINQSVLEQMGTLYTLRSIALHNFSFNDEFSFVGFLEKLPVLEELILADSSLILNNNPNLLRCFRRLRHLYLNDVGPIATNSGSSTTFLTPDFFHNMITFDEQQPRFESIRLRFVPCITLELLAVISGLQTLKKLDIRLDKPVKNTSEDQDHLLGFVHELVRCKSEIEELYIEQVSCLSYNILEKLGDLLHLRTLRLGCLSLTIDSKPKLEVIDLAGLATLLLKQSKNRFIGLNKICFSAVRGIHINSRVVREYLLDEGISSWTVKCTDQYQPSYRLDNNGAIPAPTETFVIQRV</sequence>
<dbReference type="AlphaFoldDB" id="A0AAD5K4V0"/>
<dbReference type="Gene3D" id="1.20.1280.50">
    <property type="match status" value="1"/>
</dbReference>
<name>A0AAD5K4V0_9FUNG</name>
<evidence type="ECO:0000259" key="1">
    <source>
        <dbReference type="PROSITE" id="PS50181"/>
    </source>
</evidence>
<dbReference type="SUPFAM" id="SSF52047">
    <property type="entry name" value="RNI-like"/>
    <property type="match status" value="1"/>
</dbReference>
<dbReference type="PROSITE" id="PS50181">
    <property type="entry name" value="FBOX"/>
    <property type="match status" value="1"/>
</dbReference>
<keyword evidence="3" id="KW-1185">Reference proteome</keyword>
<organism evidence="2 3">
    <name type="scientific">Phascolomyces articulosus</name>
    <dbReference type="NCBI Taxonomy" id="60185"/>
    <lineage>
        <taxon>Eukaryota</taxon>
        <taxon>Fungi</taxon>
        <taxon>Fungi incertae sedis</taxon>
        <taxon>Mucoromycota</taxon>
        <taxon>Mucoromycotina</taxon>
        <taxon>Mucoromycetes</taxon>
        <taxon>Mucorales</taxon>
        <taxon>Lichtheimiaceae</taxon>
        <taxon>Phascolomyces</taxon>
    </lineage>
</organism>
<proteinExistence type="predicted"/>
<gene>
    <name evidence="2" type="ORF">BDA99DRAFT_608258</name>
</gene>